<accession>A0AAV3QVA6</accession>
<reference evidence="1 2" key="1">
    <citation type="submission" date="2024-01" db="EMBL/GenBank/DDBJ databases">
        <title>The complete chloroplast genome sequence of Lithospermum erythrorhizon: insights into the phylogenetic relationship among Boraginaceae species and the maternal lineages of purple gromwells.</title>
        <authorList>
            <person name="Okada T."/>
            <person name="Watanabe K."/>
        </authorList>
    </citation>
    <scope>NUCLEOTIDE SEQUENCE [LARGE SCALE GENOMIC DNA]</scope>
</reference>
<dbReference type="Proteomes" id="UP001454036">
    <property type="component" value="Unassembled WGS sequence"/>
</dbReference>
<dbReference type="AlphaFoldDB" id="A0AAV3QVA6"/>
<keyword evidence="2" id="KW-1185">Reference proteome</keyword>
<proteinExistence type="predicted"/>
<dbReference type="EMBL" id="BAABME010005771">
    <property type="protein sequence ID" value="GAA0166563.1"/>
    <property type="molecule type" value="Genomic_DNA"/>
</dbReference>
<comment type="caution">
    <text evidence="1">The sequence shown here is derived from an EMBL/GenBank/DDBJ whole genome shotgun (WGS) entry which is preliminary data.</text>
</comment>
<evidence type="ECO:0000313" key="2">
    <source>
        <dbReference type="Proteomes" id="UP001454036"/>
    </source>
</evidence>
<sequence length="122" mass="13653">MIRTRLDIAQAVETVGRYMTNPESEHWTTMKRVLRNVKGTSNVVLCYGVISRVIMSIRILQNSSSGDNSQSLIVQNLKSKLEYLRSRIRENVSIIKPSINMETSTDAMGALQHLEGLAIAGF</sequence>
<organism evidence="1 2">
    <name type="scientific">Lithospermum erythrorhizon</name>
    <name type="common">Purple gromwell</name>
    <name type="synonym">Lithospermum officinale var. erythrorhizon</name>
    <dbReference type="NCBI Taxonomy" id="34254"/>
    <lineage>
        <taxon>Eukaryota</taxon>
        <taxon>Viridiplantae</taxon>
        <taxon>Streptophyta</taxon>
        <taxon>Embryophyta</taxon>
        <taxon>Tracheophyta</taxon>
        <taxon>Spermatophyta</taxon>
        <taxon>Magnoliopsida</taxon>
        <taxon>eudicotyledons</taxon>
        <taxon>Gunneridae</taxon>
        <taxon>Pentapetalae</taxon>
        <taxon>asterids</taxon>
        <taxon>lamiids</taxon>
        <taxon>Boraginales</taxon>
        <taxon>Boraginaceae</taxon>
        <taxon>Boraginoideae</taxon>
        <taxon>Lithospermeae</taxon>
        <taxon>Lithospermum</taxon>
    </lineage>
</organism>
<name>A0AAV3QVA6_LITER</name>
<gene>
    <name evidence="1" type="ORF">LIER_21690</name>
</gene>
<evidence type="ECO:0000313" key="1">
    <source>
        <dbReference type="EMBL" id="GAA0166563.1"/>
    </source>
</evidence>
<protein>
    <submittedName>
        <fullName evidence="1">Uncharacterized protein</fullName>
    </submittedName>
</protein>